<dbReference type="EMBL" id="JASJUS010000009">
    <property type="protein sequence ID" value="MDL2077205.1"/>
    <property type="molecule type" value="Genomic_DNA"/>
</dbReference>
<name>A0ABT7IX78_9ACTN</name>
<gene>
    <name evidence="2" type="ORF">QNN03_12215</name>
</gene>
<organism evidence="2 3">
    <name type="scientific">Streptomyces fuscus</name>
    <dbReference type="NCBI Taxonomy" id="3048495"/>
    <lineage>
        <taxon>Bacteria</taxon>
        <taxon>Bacillati</taxon>
        <taxon>Actinomycetota</taxon>
        <taxon>Actinomycetes</taxon>
        <taxon>Kitasatosporales</taxon>
        <taxon>Streptomycetaceae</taxon>
        <taxon>Streptomyces</taxon>
    </lineage>
</organism>
<reference evidence="2 3" key="1">
    <citation type="submission" date="2023-05" db="EMBL/GenBank/DDBJ databases">
        <title>Streptomyces fuscus sp. nov., a brown-black pigment producing actinomyces isolated from dry sand of Sea duck farm.</title>
        <authorList>
            <person name="Xie J."/>
            <person name="Shen N."/>
        </authorList>
    </citation>
    <scope>NUCLEOTIDE SEQUENCE [LARGE SCALE GENOMIC DNA]</scope>
    <source>
        <strain evidence="2 3">GXMU-J15</strain>
    </source>
</reference>
<dbReference type="InterPro" id="IPR024976">
    <property type="entry name" value="DUF3885"/>
</dbReference>
<proteinExistence type="predicted"/>
<dbReference type="RefSeq" id="WP_285432355.1">
    <property type="nucleotide sequence ID" value="NZ_JASJUS010000009.1"/>
</dbReference>
<feature type="domain" description="DUF3885" evidence="1">
    <location>
        <begin position="19"/>
        <end position="189"/>
    </location>
</feature>
<dbReference type="Proteomes" id="UP001241926">
    <property type="component" value="Unassembled WGS sequence"/>
</dbReference>
<dbReference type="Pfam" id="PF13021">
    <property type="entry name" value="DUF3885"/>
    <property type="match status" value="1"/>
</dbReference>
<protein>
    <recommendedName>
        <fullName evidence="1">DUF3885 domain-containing protein</fullName>
    </recommendedName>
</protein>
<evidence type="ECO:0000259" key="1">
    <source>
        <dbReference type="Pfam" id="PF13021"/>
    </source>
</evidence>
<evidence type="ECO:0000313" key="2">
    <source>
        <dbReference type="EMBL" id="MDL2077205.1"/>
    </source>
</evidence>
<comment type="caution">
    <text evidence="2">The sequence shown here is derived from an EMBL/GenBank/DDBJ whole genome shotgun (WGS) entry which is preliminary data.</text>
</comment>
<keyword evidence="3" id="KW-1185">Reference proteome</keyword>
<evidence type="ECO:0000313" key="3">
    <source>
        <dbReference type="Proteomes" id="UP001241926"/>
    </source>
</evidence>
<accession>A0ABT7IX78</accession>
<sequence length="193" mass="22420">MEEPLAALWRQRHPPVPPLAHTFRTRFADRWVRYHSLPESKRYAESEEEYAVVLDRYNTALDELFAGQDVYVVTTEWSVTPDGPAGRPSPRRELHPGGVHWWTDADVSDPDPEFHTYTRLYVDRRPRRRGRADALLRAVADEQIVDVFFTDTGLRRIHCPYDGGADLILTGSAERDEFLERHSAWLSDYRSGR</sequence>